<dbReference type="OrthoDB" id="1153097at2"/>
<proteinExistence type="predicted"/>
<evidence type="ECO:0000313" key="2">
    <source>
        <dbReference type="EMBL" id="AEG97069.1"/>
    </source>
</evidence>
<dbReference type="KEGG" id="eae:EAE_10765"/>
<accession>A0A0H3FNQ9</accession>
<dbReference type="HOGENOM" id="CLU_296260_0_0_6"/>
<dbReference type="GeneID" id="93310336"/>
<dbReference type="GO" id="GO:0008168">
    <property type="term" value="F:methyltransferase activity"/>
    <property type="evidence" value="ECO:0007669"/>
    <property type="project" value="UniProtKB-KW"/>
</dbReference>
<organism evidence="2 3">
    <name type="scientific">Klebsiella aerogenes (strain ATCC 13048 / DSM 30053 / CCUG 1429 / JCM 1235 / KCTC 2190 / NBRC 13534 / NCIMB 10102 / NCTC 10006 / CDC 819-56)</name>
    <name type="common">Enterobacter aerogenes</name>
    <dbReference type="NCBI Taxonomy" id="1028307"/>
    <lineage>
        <taxon>Bacteria</taxon>
        <taxon>Pseudomonadati</taxon>
        <taxon>Pseudomonadota</taxon>
        <taxon>Gammaproteobacteria</taxon>
        <taxon>Enterobacterales</taxon>
        <taxon>Enterobacteriaceae</taxon>
        <taxon>Klebsiella/Raoultella group</taxon>
        <taxon>Klebsiella</taxon>
    </lineage>
</organism>
<dbReference type="EMBL" id="CP002824">
    <property type="protein sequence ID" value="AEG97069.1"/>
    <property type="molecule type" value="Genomic_DNA"/>
</dbReference>
<dbReference type="GO" id="GO:0032259">
    <property type="term" value="P:methylation"/>
    <property type="evidence" value="ECO:0007669"/>
    <property type="project" value="UniProtKB-KW"/>
</dbReference>
<keyword evidence="3" id="KW-1185">Reference proteome</keyword>
<name>A0A0H3FNQ9_KLEAK</name>
<dbReference type="PATRIC" id="fig|1028307.3.peg.2145"/>
<dbReference type="eggNOG" id="COG3979">
    <property type="taxonomic scope" value="Bacteria"/>
</dbReference>
<reference evidence="2 3" key="1">
    <citation type="journal article" date="2012" name="J. Bacteriol.">
        <title>Complete genome sequence of Enterobacter aerogenes KCTC 2190.</title>
        <authorList>
            <person name="Shin S.H."/>
            <person name="Kim S."/>
            <person name="Kim J.Y."/>
            <person name="Lee S."/>
            <person name="Um Y."/>
            <person name="Oh M.K."/>
            <person name="Kim Y.R."/>
            <person name="Lee J."/>
            <person name="Yang K.S."/>
        </authorList>
    </citation>
    <scope>NUCLEOTIDE SEQUENCE [LARGE SCALE GENOMIC DNA]</scope>
    <source>
        <strain evidence="2 3">KCTC 2190</strain>
    </source>
</reference>
<dbReference type="Proteomes" id="UP000008881">
    <property type="component" value="Chromosome"/>
</dbReference>
<evidence type="ECO:0000256" key="1">
    <source>
        <dbReference type="SAM" id="MobiDB-lite"/>
    </source>
</evidence>
<sequence>MTIAIKNSQIDVNSWYQKVTLTFTNESNRPLDLNLATISFTASGHPDPWGNTGGTLKGDRSLTLRDTAQGTLEFNEIIINNSSELLLQAGESGTLFFSLAATQVPVKMSTFTLTLADDTADEVEPEPEVPADDTADEVEPEPEVPADDTADEVEPEPEVLADDTADDIEPEPEAPTDDAITGAGLTLVSGEVKASSWYQRIALTLTNHYSQSVDINQLKLGFTATAHPDPYSPFSGTMLGNQAVTLASDGGWPTEKNTITINNDGEYLLASGKSAVLEFYLSATQTPVALSDLTVTLAHDPGRQGQIIVQFPAQAQSTSLKPEIELQYPDGRQQRFAGEWGASLTIGDLSAGSYGITVLELCNDEMRISPVAENYTLILSSGNAVERCPIAYQPAVLFAAIELLLADDELEGAEVVVELWSEAGVRERTLTLMANQPQRVTRLLANHQYAICLQPTTMNNQLLTTSAQPATFVPKVGTTAQADVALQKTPVASDNFVEVAVTVLGLPQGAAAQRYRFCCGSYQYSFVLASDTRQQKLPLRLSAGEYSVQVADVYIAGTPWRCDVSAPLRLLQSVNNVTLEFIQGVPLQVKGWPNYLAHGGVTVNAAETVDLYRNVPFSALFKYDGFDGGGDPIPAAEVDTNGDGFLDYASLPIHKTVPLVREIEADAGRAVMPVMVVYTANASGGSAVSDLQDEQRLRNHFGSFITQCLAAQSWKDDQHPVPATFVLNPDFLGAMQQEPYGYTALRKANSVQVNVQLAAAINALPSMPGFSAPTLPTFSNDLYGYVQAINYIVRQFAPDIVFGWQTNVWATGTADWLLRANAAPREQGAAIADFINELGVYGGDYSPDFIAFDKFERDCFSPDALAHYGWNATCWMNYLGMVKETARALQKPAMLWQIPGGHMPTVAEGTSKIAAAHFASGGTFFMGDSRIGSDIDTITPALLNTAVNSTTYGVATVGDFLRRDGGYDWSQMQALNLPDYNVFAVLWGGGSTVSITTIHSNGEDGGWLAEKMVEYYAAPRYFS</sequence>
<keyword evidence="2" id="KW-0489">Methyltransferase</keyword>
<gene>
    <name evidence="2" type="ordered locus">EAE_10765</name>
</gene>
<feature type="compositionally biased region" description="Acidic residues" evidence="1">
    <location>
        <begin position="118"/>
        <end position="176"/>
    </location>
</feature>
<feature type="region of interest" description="Disordered" evidence="1">
    <location>
        <begin position="118"/>
        <end position="181"/>
    </location>
</feature>
<dbReference type="AlphaFoldDB" id="A0A0H3FNQ9"/>
<protein>
    <submittedName>
        <fullName evidence="2">Putative hydroxymethyltransferase</fullName>
    </submittedName>
</protein>
<evidence type="ECO:0000313" key="3">
    <source>
        <dbReference type="Proteomes" id="UP000008881"/>
    </source>
</evidence>
<dbReference type="RefSeq" id="WP_015704341.1">
    <property type="nucleotide sequence ID" value="NC_015663.1"/>
</dbReference>
<keyword evidence="2" id="KW-0808">Transferase</keyword>